<dbReference type="InterPro" id="IPR036890">
    <property type="entry name" value="HATPase_C_sf"/>
</dbReference>
<evidence type="ECO:0000256" key="8">
    <source>
        <dbReference type="ARBA" id="ARBA00022741"/>
    </source>
</evidence>
<keyword evidence="7 15" id="KW-0812">Transmembrane</keyword>
<dbReference type="SUPFAM" id="SSF55874">
    <property type="entry name" value="ATPase domain of HSP90 chaperone/DNA topoisomerase II/histidine kinase"/>
    <property type="match status" value="1"/>
</dbReference>
<dbReference type="InterPro" id="IPR003594">
    <property type="entry name" value="HATPase_dom"/>
</dbReference>
<comment type="caution">
    <text evidence="18">The sequence shown here is derived from an EMBL/GenBank/DDBJ whole genome shotgun (WGS) entry which is preliminary data.</text>
</comment>
<dbReference type="EC" id="2.7.13.3" evidence="3"/>
<gene>
    <name evidence="18" type="ORF">ACE41H_12845</name>
</gene>
<evidence type="ECO:0000256" key="6">
    <source>
        <dbReference type="ARBA" id="ARBA00022679"/>
    </source>
</evidence>
<dbReference type="PANTHER" id="PTHR34220:SF7">
    <property type="entry name" value="SENSOR HISTIDINE KINASE YPDA"/>
    <property type="match status" value="1"/>
</dbReference>
<feature type="transmembrane region" description="Helical" evidence="15">
    <location>
        <begin position="12"/>
        <end position="34"/>
    </location>
</feature>
<dbReference type="SMART" id="SM00387">
    <property type="entry name" value="HATPase_c"/>
    <property type="match status" value="1"/>
</dbReference>
<evidence type="ECO:0000256" key="5">
    <source>
        <dbReference type="ARBA" id="ARBA00022553"/>
    </source>
</evidence>
<feature type="domain" description="HAMP" evidence="17">
    <location>
        <begin position="313"/>
        <end position="362"/>
    </location>
</feature>
<evidence type="ECO:0000256" key="1">
    <source>
        <dbReference type="ARBA" id="ARBA00000085"/>
    </source>
</evidence>
<protein>
    <recommendedName>
        <fullName evidence="3">histidine kinase</fullName>
        <ecNumber evidence="3">2.7.13.3</ecNumber>
    </recommendedName>
</protein>
<evidence type="ECO:0000256" key="10">
    <source>
        <dbReference type="ARBA" id="ARBA00022840"/>
    </source>
</evidence>
<keyword evidence="6 18" id="KW-0808">Transferase</keyword>
<dbReference type="PROSITE" id="PS50885">
    <property type="entry name" value="HAMP"/>
    <property type="match status" value="1"/>
</dbReference>
<keyword evidence="4" id="KW-1003">Cell membrane</keyword>
<keyword evidence="11 15" id="KW-1133">Transmembrane helix</keyword>
<evidence type="ECO:0000259" key="17">
    <source>
        <dbReference type="PROSITE" id="PS50885"/>
    </source>
</evidence>
<dbReference type="Proteomes" id="UP001580346">
    <property type="component" value="Unassembled WGS sequence"/>
</dbReference>
<dbReference type="Gene3D" id="3.30.565.10">
    <property type="entry name" value="Histidine kinase-like ATPase, C-terminal domain"/>
    <property type="match status" value="1"/>
</dbReference>
<dbReference type="Gene3D" id="3.30.450.20">
    <property type="entry name" value="PAS domain"/>
    <property type="match status" value="1"/>
</dbReference>
<dbReference type="GO" id="GO:0004673">
    <property type="term" value="F:protein histidine kinase activity"/>
    <property type="evidence" value="ECO:0007669"/>
    <property type="project" value="UniProtKB-EC"/>
</dbReference>
<dbReference type="InterPro" id="IPR005467">
    <property type="entry name" value="His_kinase_dom"/>
</dbReference>
<comment type="catalytic activity">
    <reaction evidence="1">
        <text>ATP + protein L-histidine = ADP + protein N-phospho-L-histidine.</text>
        <dbReference type="EC" id="2.7.13.3"/>
    </reaction>
</comment>
<dbReference type="PROSITE" id="PS50109">
    <property type="entry name" value="HIS_KIN"/>
    <property type="match status" value="1"/>
</dbReference>
<evidence type="ECO:0000256" key="13">
    <source>
        <dbReference type="ARBA" id="ARBA00023136"/>
    </source>
</evidence>
<evidence type="ECO:0000256" key="12">
    <source>
        <dbReference type="ARBA" id="ARBA00023012"/>
    </source>
</evidence>
<dbReference type="InterPro" id="IPR003660">
    <property type="entry name" value="HAMP_dom"/>
</dbReference>
<dbReference type="Gene3D" id="6.10.340.10">
    <property type="match status" value="1"/>
</dbReference>
<dbReference type="Pfam" id="PF02743">
    <property type="entry name" value="dCache_1"/>
    <property type="match status" value="1"/>
</dbReference>
<dbReference type="InterPro" id="IPR050640">
    <property type="entry name" value="Bact_2-comp_sensor_kinase"/>
</dbReference>
<keyword evidence="8" id="KW-0547">Nucleotide-binding</keyword>
<dbReference type="EMBL" id="JBHHMI010000009">
    <property type="protein sequence ID" value="MFB5267662.1"/>
    <property type="molecule type" value="Genomic_DNA"/>
</dbReference>
<sequence length="584" mass="65234">MNRWLGRSLKRKLSFILILAMIIPIISLGFFSYATASSLSEEKAKLTGMNILRQLDTQLQLMVKDVESMSIFLIGDEDVQQYLRASRGNVVLRTSIIVFLTNLVFSKNYIANISIIPDDSKEVISYSAKQFAGRTFVLPEDSRLPQEAPPEKLWSIPSGEEGAAARSTITLTRPIRSTYTYQPLGFLAISLNQKVISRYLHQSGMEGDGYVLLLDGNHRIIAGQEQVSGARELTALFPGINLSETASGFLNYGKGSDQKTLMYYKMPNTDWTLLGVIPFAQYSSENQYLLRLTALVIAAAAFIIAAILLFLISTITRPLHRLSVFLKQGNLEDKLPVPSTDEVGQLIISYNRLSRRIRRLTAQVKENEARKKEADLLALQAQINPHFLYNTLASVHWMALMNRDSSIAVMVDSLSSFLRFSLNQGEEFCEVQQEIAHVESYVQIQSIRYPQQFTVDFEVDPDCRHQKMLKLLLQPLIENAILHGVLQTGEHGRISIKVRASGGGMEFTVQDNGAGMSPKVLKQLRSSLSMGRHPRSGSGSYGLRNVHSRLAMHYAENTGLHIKSEQSRGTRISFTIPCIGGDEA</sequence>
<dbReference type="CDD" id="cd06225">
    <property type="entry name" value="HAMP"/>
    <property type="match status" value="1"/>
</dbReference>
<proteinExistence type="predicted"/>
<feature type="coiled-coil region" evidence="14">
    <location>
        <begin position="350"/>
        <end position="382"/>
    </location>
</feature>
<organism evidence="18 19">
    <name type="scientific">Paenibacillus enshidis</name>
    <dbReference type="NCBI Taxonomy" id="1458439"/>
    <lineage>
        <taxon>Bacteria</taxon>
        <taxon>Bacillati</taxon>
        <taxon>Bacillota</taxon>
        <taxon>Bacilli</taxon>
        <taxon>Bacillales</taxon>
        <taxon>Paenibacillaceae</taxon>
        <taxon>Paenibacillus</taxon>
    </lineage>
</organism>
<accession>A0ABV5ATW6</accession>
<evidence type="ECO:0000313" key="19">
    <source>
        <dbReference type="Proteomes" id="UP001580346"/>
    </source>
</evidence>
<evidence type="ECO:0000256" key="7">
    <source>
        <dbReference type="ARBA" id="ARBA00022692"/>
    </source>
</evidence>
<feature type="transmembrane region" description="Helical" evidence="15">
    <location>
        <begin position="288"/>
        <end position="312"/>
    </location>
</feature>
<dbReference type="RefSeq" id="WP_375355656.1">
    <property type="nucleotide sequence ID" value="NZ_JBHHMI010000009.1"/>
</dbReference>
<evidence type="ECO:0000256" key="4">
    <source>
        <dbReference type="ARBA" id="ARBA00022475"/>
    </source>
</evidence>
<keyword evidence="14" id="KW-0175">Coiled coil</keyword>
<evidence type="ECO:0000256" key="3">
    <source>
        <dbReference type="ARBA" id="ARBA00012438"/>
    </source>
</evidence>
<feature type="domain" description="Histidine kinase" evidence="16">
    <location>
        <begin position="469"/>
        <end position="580"/>
    </location>
</feature>
<evidence type="ECO:0000256" key="11">
    <source>
        <dbReference type="ARBA" id="ARBA00022989"/>
    </source>
</evidence>
<evidence type="ECO:0000256" key="9">
    <source>
        <dbReference type="ARBA" id="ARBA00022777"/>
    </source>
</evidence>
<keyword evidence="10" id="KW-0067">ATP-binding</keyword>
<dbReference type="PANTHER" id="PTHR34220">
    <property type="entry name" value="SENSOR HISTIDINE KINASE YPDA"/>
    <property type="match status" value="1"/>
</dbReference>
<dbReference type="Pfam" id="PF06580">
    <property type="entry name" value="His_kinase"/>
    <property type="match status" value="1"/>
</dbReference>
<keyword evidence="12" id="KW-0902">Two-component regulatory system</keyword>
<evidence type="ECO:0000256" key="14">
    <source>
        <dbReference type="SAM" id="Coils"/>
    </source>
</evidence>
<keyword evidence="5" id="KW-0597">Phosphoprotein</keyword>
<evidence type="ECO:0000313" key="18">
    <source>
        <dbReference type="EMBL" id="MFB5267662.1"/>
    </source>
</evidence>
<dbReference type="Pfam" id="PF02518">
    <property type="entry name" value="HATPase_c"/>
    <property type="match status" value="1"/>
</dbReference>
<evidence type="ECO:0000256" key="2">
    <source>
        <dbReference type="ARBA" id="ARBA00004651"/>
    </source>
</evidence>
<keyword evidence="13 15" id="KW-0472">Membrane</keyword>
<evidence type="ECO:0000256" key="15">
    <source>
        <dbReference type="SAM" id="Phobius"/>
    </source>
</evidence>
<dbReference type="Pfam" id="PF00672">
    <property type="entry name" value="HAMP"/>
    <property type="match status" value="1"/>
</dbReference>
<reference evidence="18 19" key="1">
    <citation type="submission" date="2024-09" db="EMBL/GenBank/DDBJ databases">
        <title>Paenibacillus zeirhizospherea sp. nov., isolated from surface of the maize (Zea mays) roots in a horticulture field, Hungary.</title>
        <authorList>
            <person name="Marton D."/>
            <person name="Farkas M."/>
            <person name="Bedics A."/>
            <person name="Toth E."/>
            <person name="Tancsics A."/>
            <person name="Boka K."/>
            <person name="Maroti G."/>
            <person name="Kriszt B."/>
            <person name="Cserhati M."/>
        </authorList>
    </citation>
    <scope>NUCLEOTIDE SEQUENCE [LARGE SCALE GENOMIC DNA]</scope>
    <source>
        <strain evidence="18 19">KCTC 33519</strain>
    </source>
</reference>
<keyword evidence="19" id="KW-1185">Reference proteome</keyword>
<keyword evidence="9 18" id="KW-0418">Kinase</keyword>
<dbReference type="InterPro" id="IPR033479">
    <property type="entry name" value="dCache_1"/>
</dbReference>
<comment type="subcellular location">
    <subcellularLocation>
        <location evidence="2">Cell membrane</location>
        <topology evidence="2">Multi-pass membrane protein</topology>
    </subcellularLocation>
</comment>
<name>A0ABV5ATW6_9BACL</name>
<dbReference type="InterPro" id="IPR010559">
    <property type="entry name" value="Sig_transdc_His_kin_internal"/>
</dbReference>
<evidence type="ECO:0000259" key="16">
    <source>
        <dbReference type="PROSITE" id="PS50109"/>
    </source>
</evidence>